<protein>
    <submittedName>
        <fullName evidence="1">Uncharacterized protein</fullName>
    </submittedName>
</protein>
<evidence type="ECO:0000313" key="2">
    <source>
        <dbReference type="Proteomes" id="UP000325598"/>
    </source>
</evidence>
<keyword evidence="2" id="KW-1185">Reference proteome</keyword>
<gene>
    <name evidence="1" type="ORF">San01_60790</name>
</gene>
<dbReference type="AlphaFoldDB" id="A0A5J4LNK7"/>
<accession>A0A5J4LNK7</accession>
<reference evidence="1 2" key="1">
    <citation type="submission" date="2019-10" db="EMBL/GenBank/DDBJ databases">
        <title>Whole genome shotgun sequence of Streptomyces angustmyceticus NBRC 3934.</title>
        <authorList>
            <person name="Hosoyama A."/>
            <person name="Ichikawa N."/>
            <person name="Kimura A."/>
            <person name="Kitahashi Y."/>
            <person name="Komaki H."/>
            <person name="Uohara A."/>
        </authorList>
    </citation>
    <scope>NUCLEOTIDE SEQUENCE [LARGE SCALE GENOMIC DNA]</scope>
    <source>
        <strain evidence="1 2">NBRC 3934</strain>
    </source>
</reference>
<dbReference type="Proteomes" id="UP000325598">
    <property type="component" value="Unassembled WGS sequence"/>
</dbReference>
<name>A0A5J4LNK7_9ACTN</name>
<organism evidence="1 2">
    <name type="scientific">Streptomyces angustmyceticus</name>
    <dbReference type="NCBI Taxonomy" id="285578"/>
    <lineage>
        <taxon>Bacteria</taxon>
        <taxon>Bacillati</taxon>
        <taxon>Actinomycetota</taxon>
        <taxon>Actinomycetes</taxon>
        <taxon>Kitasatosporales</taxon>
        <taxon>Streptomycetaceae</taxon>
        <taxon>Streptomyces</taxon>
    </lineage>
</organism>
<comment type="caution">
    <text evidence="1">The sequence shown here is derived from an EMBL/GenBank/DDBJ whole genome shotgun (WGS) entry which is preliminary data.</text>
</comment>
<sequence length="77" mass="8451">MDYEPAADGFPWRGPVKRQTIARSHDERCVLQRVLLRLADRPGPPSLLGDFVNRVAGAAGAGPRAAEPRLARYVRNA</sequence>
<evidence type="ECO:0000313" key="1">
    <source>
        <dbReference type="EMBL" id="GES33591.1"/>
    </source>
</evidence>
<proteinExistence type="predicted"/>
<dbReference type="EMBL" id="BLAG01000020">
    <property type="protein sequence ID" value="GES33591.1"/>
    <property type="molecule type" value="Genomic_DNA"/>
</dbReference>